<dbReference type="InterPro" id="IPR051783">
    <property type="entry name" value="NAD(P)-dependent_oxidoreduct"/>
</dbReference>
<dbReference type="Pfam" id="PF01370">
    <property type="entry name" value="Epimerase"/>
    <property type="match status" value="1"/>
</dbReference>
<dbReference type="Proteomes" id="UP000249363">
    <property type="component" value="Unassembled WGS sequence"/>
</dbReference>
<dbReference type="GeneID" id="63790635"/>
<accession>A0A364KPC0</accession>
<reference evidence="2 3" key="1">
    <citation type="journal article" date="2017" name="Biotechnol. Biofuels">
        <title>Differential beta-glucosidase expression as a function of carbon source availability in Talaromyces amestolkiae: a genomic and proteomic approach.</title>
        <authorList>
            <person name="de Eugenio L.I."/>
            <person name="Mendez-Liter J.A."/>
            <person name="Nieto-Dominguez M."/>
            <person name="Alonso L."/>
            <person name="Gil-Munoz J."/>
            <person name="Barriuso J."/>
            <person name="Prieto A."/>
            <person name="Martinez M.J."/>
        </authorList>
    </citation>
    <scope>NUCLEOTIDE SEQUENCE [LARGE SCALE GENOMIC DNA]</scope>
    <source>
        <strain evidence="2 3">CIB</strain>
    </source>
</reference>
<evidence type="ECO:0000313" key="3">
    <source>
        <dbReference type="Proteomes" id="UP000249363"/>
    </source>
</evidence>
<comment type="caution">
    <text evidence="2">The sequence shown here is derived from an EMBL/GenBank/DDBJ whole genome shotgun (WGS) entry which is preliminary data.</text>
</comment>
<dbReference type="PANTHER" id="PTHR48079:SF5">
    <property type="entry name" value="DEPENDENT EPIMERASE_DEHYDRATASE, PUTATIVE (AFU_ORTHOLOGUE AFUA_7G00180)-RELATED"/>
    <property type="match status" value="1"/>
</dbReference>
<dbReference type="EMBL" id="MIKG01000002">
    <property type="protein sequence ID" value="RAO65406.1"/>
    <property type="molecule type" value="Genomic_DNA"/>
</dbReference>
<dbReference type="GO" id="GO:0004029">
    <property type="term" value="F:aldehyde dehydrogenase (NAD+) activity"/>
    <property type="evidence" value="ECO:0007669"/>
    <property type="project" value="TreeGrafter"/>
</dbReference>
<name>A0A364KPC0_TALAM</name>
<evidence type="ECO:0000259" key="1">
    <source>
        <dbReference type="Pfam" id="PF01370"/>
    </source>
</evidence>
<organism evidence="2 3">
    <name type="scientific">Talaromyces amestolkiae</name>
    <dbReference type="NCBI Taxonomy" id="1196081"/>
    <lineage>
        <taxon>Eukaryota</taxon>
        <taxon>Fungi</taxon>
        <taxon>Dikarya</taxon>
        <taxon>Ascomycota</taxon>
        <taxon>Pezizomycotina</taxon>
        <taxon>Eurotiomycetes</taxon>
        <taxon>Eurotiomycetidae</taxon>
        <taxon>Eurotiales</taxon>
        <taxon>Trichocomaceae</taxon>
        <taxon>Talaromyces</taxon>
        <taxon>Talaromyces sect. Talaromyces</taxon>
    </lineage>
</organism>
<dbReference type="PANTHER" id="PTHR48079">
    <property type="entry name" value="PROTEIN YEEZ"/>
    <property type="match status" value="1"/>
</dbReference>
<dbReference type="Gene3D" id="3.40.50.720">
    <property type="entry name" value="NAD(P)-binding Rossmann-like Domain"/>
    <property type="match status" value="1"/>
</dbReference>
<protein>
    <recommendedName>
        <fullName evidence="1">NAD-dependent epimerase/dehydratase domain-containing protein</fullName>
    </recommendedName>
</protein>
<dbReference type="STRING" id="1196081.A0A364KPC0"/>
<sequence length="315" mass="34010">MAYPSKTRIFMTGASGYIGSVITEFAIAQGYEVHGLSRTETNDAKLKGLGAVPIRGDLETLDVLRHESANAQIVIHLADAMTWNPDYSAGLRIDAAAVDAICEAIQGTDKPLLVTSGSLLVEADPNGEETTETSPLQKNPVNQRWKSEDHAIRWAKEKGVRVIAMRLAPYVYGRGASGIRLFMQMHARNGEVTCIDDGSAKTSTIHVDDAARMYLLAAEKGSARNVFNCTSSTDVTALQIAEAMGSVLNLPVKFLKFDEAVAKFGPFFSKFLSAVNRASSAKAVQTLGWEPKEVGILDDIKGGSYLAVAKELRKD</sequence>
<dbReference type="OrthoDB" id="10262413at2759"/>
<dbReference type="InterPro" id="IPR001509">
    <property type="entry name" value="Epimerase_deHydtase"/>
</dbReference>
<gene>
    <name evidence="2" type="ORF">BHQ10_001418</name>
</gene>
<feature type="domain" description="NAD-dependent epimerase/dehydratase" evidence="1">
    <location>
        <begin position="9"/>
        <end position="229"/>
    </location>
</feature>
<dbReference type="InterPro" id="IPR036291">
    <property type="entry name" value="NAD(P)-bd_dom_sf"/>
</dbReference>
<dbReference type="SUPFAM" id="SSF51735">
    <property type="entry name" value="NAD(P)-binding Rossmann-fold domains"/>
    <property type="match status" value="1"/>
</dbReference>
<proteinExistence type="predicted"/>
<keyword evidence="3" id="KW-1185">Reference proteome</keyword>
<dbReference type="AlphaFoldDB" id="A0A364KPC0"/>
<evidence type="ECO:0000313" key="2">
    <source>
        <dbReference type="EMBL" id="RAO65406.1"/>
    </source>
</evidence>
<dbReference type="GO" id="GO:0005737">
    <property type="term" value="C:cytoplasm"/>
    <property type="evidence" value="ECO:0007669"/>
    <property type="project" value="TreeGrafter"/>
</dbReference>
<dbReference type="RefSeq" id="XP_040729923.1">
    <property type="nucleotide sequence ID" value="XM_040873452.1"/>
</dbReference>